<reference evidence="1 2" key="1">
    <citation type="journal article" date="2018" name="Sci. Rep.">
        <title>Genome sequence of the cauliflower mushroom Sparassis crispa (Hanabiratake) and its association with beneficial usage.</title>
        <authorList>
            <person name="Kiyama R."/>
            <person name="Furutani Y."/>
            <person name="Kawaguchi K."/>
            <person name="Nakanishi T."/>
        </authorList>
    </citation>
    <scope>NUCLEOTIDE SEQUENCE [LARGE SCALE GENOMIC DNA]</scope>
</reference>
<sequence>MHRRWDLLLLTQGSAEFAHMCAVLTTDRWIWSAAPDLSAVASQTATAALVLPLPEQRDCRCVPPADATTQQ</sequence>
<dbReference type="RefSeq" id="XP_027608048.1">
    <property type="nucleotide sequence ID" value="XM_027752247.1"/>
</dbReference>
<protein>
    <submittedName>
        <fullName evidence="1">Uncharacterized protein</fullName>
    </submittedName>
</protein>
<dbReference type="GeneID" id="38774052"/>
<dbReference type="Proteomes" id="UP000287166">
    <property type="component" value="Unassembled WGS sequence"/>
</dbReference>
<proteinExistence type="predicted"/>
<evidence type="ECO:0000313" key="1">
    <source>
        <dbReference type="EMBL" id="GBE77135.1"/>
    </source>
</evidence>
<name>A0A401G4M9_9APHY</name>
<evidence type="ECO:0000313" key="2">
    <source>
        <dbReference type="Proteomes" id="UP000287166"/>
    </source>
</evidence>
<keyword evidence="2" id="KW-1185">Reference proteome</keyword>
<dbReference type="AlphaFoldDB" id="A0A401G4M9"/>
<dbReference type="InParanoid" id="A0A401G4M9"/>
<organism evidence="1 2">
    <name type="scientific">Sparassis crispa</name>
    <dbReference type="NCBI Taxonomy" id="139825"/>
    <lineage>
        <taxon>Eukaryota</taxon>
        <taxon>Fungi</taxon>
        <taxon>Dikarya</taxon>
        <taxon>Basidiomycota</taxon>
        <taxon>Agaricomycotina</taxon>
        <taxon>Agaricomycetes</taxon>
        <taxon>Polyporales</taxon>
        <taxon>Sparassidaceae</taxon>
        <taxon>Sparassis</taxon>
    </lineage>
</organism>
<gene>
    <name evidence="1" type="ORF">SCP_0100070</name>
</gene>
<comment type="caution">
    <text evidence="1">The sequence shown here is derived from an EMBL/GenBank/DDBJ whole genome shotgun (WGS) entry which is preliminary data.</text>
</comment>
<dbReference type="EMBL" id="BFAD01000001">
    <property type="protein sequence ID" value="GBE77135.1"/>
    <property type="molecule type" value="Genomic_DNA"/>
</dbReference>
<accession>A0A401G4M9</accession>